<organism evidence="2 3">
    <name type="scientific">Vibrio artabrorum</name>
    <dbReference type="NCBI Taxonomy" id="446374"/>
    <lineage>
        <taxon>Bacteria</taxon>
        <taxon>Pseudomonadati</taxon>
        <taxon>Pseudomonadota</taxon>
        <taxon>Gammaproteobacteria</taxon>
        <taxon>Vibrionales</taxon>
        <taxon>Vibrionaceae</taxon>
        <taxon>Vibrio</taxon>
    </lineage>
</organism>
<dbReference type="InterPro" id="IPR038727">
    <property type="entry name" value="NadR/Ttd14_AAA_dom"/>
</dbReference>
<dbReference type="InterPro" id="IPR027417">
    <property type="entry name" value="P-loop_NTPase"/>
</dbReference>
<keyword evidence="3" id="KW-1185">Reference proteome</keyword>
<dbReference type="Pfam" id="PF13521">
    <property type="entry name" value="AAA_28"/>
    <property type="match status" value="1"/>
</dbReference>
<dbReference type="SUPFAM" id="SSF52540">
    <property type="entry name" value="P-loop containing nucleoside triphosphate hydrolases"/>
    <property type="match status" value="1"/>
</dbReference>
<dbReference type="Gene3D" id="3.40.50.300">
    <property type="entry name" value="P-loop containing nucleotide triphosphate hydrolases"/>
    <property type="match status" value="1"/>
</dbReference>
<dbReference type="EMBL" id="JAUFQY010000001">
    <property type="protein sequence ID" value="MDN3700535.1"/>
    <property type="molecule type" value="Genomic_DNA"/>
</dbReference>
<feature type="domain" description="NadR/Ttd14 AAA" evidence="1">
    <location>
        <begin position="4"/>
        <end position="164"/>
    </location>
</feature>
<comment type="caution">
    <text evidence="2">The sequence shown here is derived from an EMBL/GenBank/DDBJ whole genome shotgun (WGS) entry which is preliminary data.</text>
</comment>
<reference evidence="3" key="1">
    <citation type="journal article" date="2019" name="Int. J. Syst. Evol. Microbiol.">
        <title>The Global Catalogue of Microorganisms (GCM) 10K type strain sequencing project: providing services to taxonomists for standard genome sequencing and annotation.</title>
        <authorList>
            <consortium name="The Broad Institute Genomics Platform"/>
            <consortium name="The Broad Institute Genome Sequencing Center for Infectious Disease"/>
            <person name="Wu L."/>
            <person name="Ma J."/>
        </authorList>
    </citation>
    <scope>NUCLEOTIDE SEQUENCE [LARGE SCALE GENOMIC DNA]</scope>
    <source>
        <strain evidence="3">CECT 7226</strain>
    </source>
</reference>
<gene>
    <name evidence="2" type="ORF">QWY96_05830</name>
</gene>
<evidence type="ECO:0000259" key="1">
    <source>
        <dbReference type="Pfam" id="PF13521"/>
    </source>
</evidence>
<sequence>MKPIIITGGPGAGKTTLIDALGDIGFPIFAESSRQLIEQQSQLENGILPWLDLPGFARLCLTVMSEQKDQANQHPIALLDRAIPDICGYLSQARLEIDEAYREASQGYHRQVLFCRPEASIYVQDDVRPYPFEEALEIHHALVTVYQELGYETVEVPFMSVKERVQFVEQYLGIKS</sequence>
<dbReference type="Proteomes" id="UP001223712">
    <property type="component" value="Unassembled WGS sequence"/>
</dbReference>
<name>A0ABT8CHE7_9VIBR</name>
<proteinExistence type="predicted"/>
<dbReference type="RefSeq" id="WP_261838561.1">
    <property type="nucleotide sequence ID" value="NZ_AP025458.1"/>
</dbReference>
<protein>
    <submittedName>
        <fullName evidence="2">AAA family ATPase</fullName>
    </submittedName>
</protein>
<evidence type="ECO:0000313" key="2">
    <source>
        <dbReference type="EMBL" id="MDN3700535.1"/>
    </source>
</evidence>
<accession>A0ABT8CHE7</accession>
<evidence type="ECO:0000313" key="3">
    <source>
        <dbReference type="Proteomes" id="UP001223712"/>
    </source>
</evidence>